<evidence type="ECO:0000313" key="4">
    <source>
        <dbReference type="Proteomes" id="UP001438707"/>
    </source>
</evidence>
<dbReference type="CDD" id="cd00371">
    <property type="entry name" value="HMA"/>
    <property type="match status" value="1"/>
</dbReference>
<feature type="domain" description="HMA" evidence="1">
    <location>
        <begin position="53"/>
        <end position="113"/>
    </location>
</feature>
<dbReference type="SUPFAM" id="SSF55008">
    <property type="entry name" value="HMA, heavy metal-associated domain"/>
    <property type="match status" value="1"/>
</dbReference>
<organism evidence="3 4">
    <name type="scientific">Apatococcus lobatus</name>
    <dbReference type="NCBI Taxonomy" id="904363"/>
    <lineage>
        <taxon>Eukaryota</taxon>
        <taxon>Viridiplantae</taxon>
        <taxon>Chlorophyta</taxon>
        <taxon>core chlorophytes</taxon>
        <taxon>Trebouxiophyceae</taxon>
        <taxon>Chlorellales</taxon>
        <taxon>Chlorellaceae</taxon>
        <taxon>Apatococcus</taxon>
    </lineage>
</organism>
<dbReference type="PRINTS" id="PR00111">
    <property type="entry name" value="ABHYDROLASE"/>
</dbReference>
<dbReference type="GO" id="GO:0046872">
    <property type="term" value="F:metal ion binding"/>
    <property type="evidence" value="ECO:0007669"/>
    <property type="project" value="InterPro"/>
</dbReference>
<evidence type="ECO:0008006" key="5">
    <source>
        <dbReference type="Google" id="ProtNLM"/>
    </source>
</evidence>
<comment type="caution">
    <text evidence="3">The sequence shown here is derived from an EMBL/GenBank/DDBJ whole genome shotgun (WGS) entry which is preliminary data.</text>
</comment>
<dbReference type="PANTHER" id="PTHR46438:SF9">
    <property type="entry name" value="AB HYDROLASE-1 DOMAIN-CONTAINING PROTEIN"/>
    <property type="match status" value="1"/>
</dbReference>
<dbReference type="InterPro" id="IPR000073">
    <property type="entry name" value="AB_hydrolase_1"/>
</dbReference>
<dbReference type="GO" id="GO:0015994">
    <property type="term" value="P:chlorophyll metabolic process"/>
    <property type="evidence" value="ECO:0007669"/>
    <property type="project" value="TreeGrafter"/>
</dbReference>
<dbReference type="AlphaFoldDB" id="A0AAW1Q8Y8"/>
<dbReference type="InterPro" id="IPR036163">
    <property type="entry name" value="HMA_dom_sf"/>
</dbReference>
<sequence length="420" mass="46221">MTSSHATKSWFVRSRQQAQLSSARQLVCQASTAQSTAGQGAATSATSDRRLELTITGMKDGSCAEKLRKSLLEVEGVHEVLVDEQERQAHLRLSPHVRIRQIMESVRLMNCGYRAVPYREQTWMWRGYRVNYAVAGKGPPIVLVHGFGSNVHHFRKLTADLCEQYTVYAMDLLGFGSSQKPEGVTYDPHLWKDQVVDLVNTLVPEPCVLLGNSIGSQVALYAAAELKSRVRGVTLLNCSGAMNQRGLYQDDATLAALKPVFWVVESLLKRKGIATWLFEKFRSRERVQQVLSISGRAGVPPPYANPGEITDELIDLLCEPAYDSGALDCFVGVFTGDPGPRPEAMAAKLTCPILVAWGLDDPWTPWDGSIARHFRELEAAGDRQVTTRGLVKCGHCPMDDCPDAVAEALLPWLAALPSTD</sequence>
<name>A0AAW1Q8Y8_9CHLO</name>
<dbReference type="PANTHER" id="PTHR46438">
    <property type="entry name" value="ALPHA/BETA-HYDROLASES SUPERFAMILY PROTEIN"/>
    <property type="match status" value="1"/>
</dbReference>
<proteinExistence type="predicted"/>
<protein>
    <recommendedName>
        <fullName evidence="5">AB hydrolase-1 domain-containing protein</fullName>
    </recommendedName>
</protein>
<dbReference type="GO" id="GO:0047746">
    <property type="term" value="F:chlorophyllase activity"/>
    <property type="evidence" value="ECO:0007669"/>
    <property type="project" value="TreeGrafter"/>
</dbReference>
<dbReference type="Pfam" id="PF00403">
    <property type="entry name" value="HMA"/>
    <property type="match status" value="1"/>
</dbReference>
<gene>
    <name evidence="3" type="ORF">WJX74_002868</name>
</gene>
<dbReference type="Proteomes" id="UP001438707">
    <property type="component" value="Unassembled WGS sequence"/>
</dbReference>
<dbReference type="GO" id="GO:0009507">
    <property type="term" value="C:chloroplast"/>
    <property type="evidence" value="ECO:0007669"/>
    <property type="project" value="TreeGrafter"/>
</dbReference>
<accession>A0AAW1Q8Y8</accession>
<dbReference type="InterPro" id="IPR006121">
    <property type="entry name" value="HMA_dom"/>
</dbReference>
<dbReference type="Gene3D" id="3.30.70.100">
    <property type="match status" value="1"/>
</dbReference>
<dbReference type="InterPro" id="IPR029058">
    <property type="entry name" value="AB_hydrolase_fold"/>
</dbReference>
<evidence type="ECO:0000259" key="1">
    <source>
        <dbReference type="Pfam" id="PF00403"/>
    </source>
</evidence>
<dbReference type="EMBL" id="JALJOS010000074">
    <property type="protein sequence ID" value="KAK9817340.1"/>
    <property type="molecule type" value="Genomic_DNA"/>
</dbReference>
<reference evidence="3 4" key="1">
    <citation type="journal article" date="2024" name="Nat. Commun.">
        <title>Phylogenomics reveals the evolutionary origins of lichenization in chlorophyte algae.</title>
        <authorList>
            <person name="Puginier C."/>
            <person name="Libourel C."/>
            <person name="Otte J."/>
            <person name="Skaloud P."/>
            <person name="Haon M."/>
            <person name="Grisel S."/>
            <person name="Petersen M."/>
            <person name="Berrin J.G."/>
            <person name="Delaux P.M."/>
            <person name="Dal Grande F."/>
            <person name="Keller J."/>
        </authorList>
    </citation>
    <scope>NUCLEOTIDE SEQUENCE [LARGE SCALE GENOMIC DNA]</scope>
    <source>
        <strain evidence="3 4">SAG 2145</strain>
    </source>
</reference>
<dbReference type="SUPFAM" id="SSF53474">
    <property type="entry name" value="alpha/beta-Hydrolases"/>
    <property type="match status" value="1"/>
</dbReference>
<dbReference type="Gene3D" id="3.40.50.1820">
    <property type="entry name" value="alpha/beta hydrolase"/>
    <property type="match status" value="1"/>
</dbReference>
<evidence type="ECO:0000313" key="3">
    <source>
        <dbReference type="EMBL" id="KAK9817340.1"/>
    </source>
</evidence>
<keyword evidence="4" id="KW-1185">Reference proteome</keyword>
<evidence type="ECO:0000259" key="2">
    <source>
        <dbReference type="Pfam" id="PF12697"/>
    </source>
</evidence>
<feature type="domain" description="AB hydrolase-1" evidence="2">
    <location>
        <begin position="141"/>
        <end position="408"/>
    </location>
</feature>
<dbReference type="Pfam" id="PF12697">
    <property type="entry name" value="Abhydrolase_6"/>
    <property type="match status" value="1"/>
</dbReference>